<keyword evidence="1" id="KW-0732">Signal</keyword>
<name>A0A1G7AZ56_9SPHI</name>
<proteinExistence type="predicted"/>
<gene>
    <name evidence="2" type="ORF">SAMN04488024_113108</name>
</gene>
<dbReference type="AlphaFoldDB" id="A0A1G7AZ56"/>
<organism evidence="2 3">
    <name type="scientific">Pedobacter soli</name>
    <dbReference type="NCBI Taxonomy" id="390242"/>
    <lineage>
        <taxon>Bacteria</taxon>
        <taxon>Pseudomonadati</taxon>
        <taxon>Bacteroidota</taxon>
        <taxon>Sphingobacteriia</taxon>
        <taxon>Sphingobacteriales</taxon>
        <taxon>Sphingobacteriaceae</taxon>
        <taxon>Pedobacter</taxon>
    </lineage>
</organism>
<evidence type="ECO:0000313" key="3">
    <source>
        <dbReference type="Proteomes" id="UP000199455"/>
    </source>
</evidence>
<sequence>MMKFQLSLLFGFLTVLAFGQNKGMDTLSKPKNVRVDGFYSSSDKEPHLTSKNMLVFTPDGRVGAKQGGTTGNEPFSCAFYESFRREYIGTYRVAGDSIFVSMKFLFKKGTILHAKFDRYNAFLAGKITDGNTITGWRVVPPFPNQLKKKDFEFGFNQNWMLPQKVIFIKSDAVKCLVGYFSENGRAFRF</sequence>
<reference evidence="3" key="1">
    <citation type="submission" date="2016-10" db="EMBL/GenBank/DDBJ databases">
        <authorList>
            <person name="Varghese N."/>
            <person name="Submissions S."/>
        </authorList>
    </citation>
    <scope>NUCLEOTIDE SEQUENCE [LARGE SCALE GENOMIC DNA]</scope>
    <source>
        <strain evidence="3">DSM 18609</strain>
    </source>
</reference>
<accession>A0A1G7AZ56</accession>
<evidence type="ECO:0000256" key="1">
    <source>
        <dbReference type="SAM" id="SignalP"/>
    </source>
</evidence>
<dbReference type="Proteomes" id="UP000199455">
    <property type="component" value="Unassembled WGS sequence"/>
</dbReference>
<dbReference type="EMBL" id="FMZH01000013">
    <property type="protein sequence ID" value="SDE20051.1"/>
    <property type="molecule type" value="Genomic_DNA"/>
</dbReference>
<feature type="signal peptide" evidence="1">
    <location>
        <begin position="1"/>
        <end position="17"/>
    </location>
</feature>
<feature type="chain" id="PRO_5011781056" evidence="1">
    <location>
        <begin position="18"/>
        <end position="189"/>
    </location>
</feature>
<dbReference type="RefSeq" id="WP_090772336.1">
    <property type="nucleotide sequence ID" value="NZ_FMZH01000013.1"/>
</dbReference>
<keyword evidence="3" id="KW-1185">Reference proteome</keyword>
<protein>
    <submittedName>
        <fullName evidence="2">Uncharacterized protein</fullName>
    </submittedName>
</protein>
<evidence type="ECO:0000313" key="2">
    <source>
        <dbReference type="EMBL" id="SDE20051.1"/>
    </source>
</evidence>